<comment type="caution">
    <text evidence="1">The sequence shown here is derived from an EMBL/GenBank/DDBJ whole genome shotgun (WGS) entry which is preliminary data.</text>
</comment>
<dbReference type="Proteomes" id="UP000478052">
    <property type="component" value="Unassembled WGS sequence"/>
</dbReference>
<dbReference type="EMBL" id="VUJU01004249">
    <property type="protein sequence ID" value="KAF0755035.1"/>
    <property type="molecule type" value="Genomic_DNA"/>
</dbReference>
<reference evidence="1 2" key="1">
    <citation type="submission" date="2019-08" db="EMBL/GenBank/DDBJ databases">
        <title>Whole genome of Aphis craccivora.</title>
        <authorList>
            <person name="Voronova N.V."/>
            <person name="Shulinski R.S."/>
            <person name="Bandarenka Y.V."/>
            <person name="Zhorov D.G."/>
            <person name="Warner D."/>
        </authorList>
    </citation>
    <scope>NUCLEOTIDE SEQUENCE [LARGE SCALE GENOMIC DNA]</scope>
    <source>
        <strain evidence="1">180601</strain>
        <tissue evidence="1">Whole Body</tissue>
    </source>
</reference>
<sequence length="119" mass="13610">MIVYLFHPFESFVPDRLHRQESTVQRHQQIGYTVRSDKLASSRSASPSPAPEWCVSVIFATMSNEEDKTRNTRLKQRVSTRRDVAASHIRRIHTSATAAIKDSSIMQQVLIAARDLDSW</sequence>
<dbReference type="AlphaFoldDB" id="A0A6G0YFH8"/>
<organism evidence="1 2">
    <name type="scientific">Aphis craccivora</name>
    <name type="common">Cowpea aphid</name>
    <dbReference type="NCBI Taxonomy" id="307492"/>
    <lineage>
        <taxon>Eukaryota</taxon>
        <taxon>Metazoa</taxon>
        <taxon>Ecdysozoa</taxon>
        <taxon>Arthropoda</taxon>
        <taxon>Hexapoda</taxon>
        <taxon>Insecta</taxon>
        <taxon>Pterygota</taxon>
        <taxon>Neoptera</taxon>
        <taxon>Paraneoptera</taxon>
        <taxon>Hemiptera</taxon>
        <taxon>Sternorrhyncha</taxon>
        <taxon>Aphidomorpha</taxon>
        <taxon>Aphidoidea</taxon>
        <taxon>Aphididae</taxon>
        <taxon>Aphidini</taxon>
        <taxon>Aphis</taxon>
        <taxon>Aphis</taxon>
    </lineage>
</organism>
<name>A0A6G0YFH8_APHCR</name>
<evidence type="ECO:0000313" key="1">
    <source>
        <dbReference type="EMBL" id="KAF0755035.1"/>
    </source>
</evidence>
<proteinExistence type="predicted"/>
<protein>
    <submittedName>
        <fullName evidence="1">Integrase catalytic domain-containing protein</fullName>
    </submittedName>
</protein>
<accession>A0A6G0YFH8</accession>
<keyword evidence="2" id="KW-1185">Reference proteome</keyword>
<evidence type="ECO:0000313" key="2">
    <source>
        <dbReference type="Proteomes" id="UP000478052"/>
    </source>
</evidence>
<gene>
    <name evidence="1" type="ORF">FWK35_00012947</name>
</gene>